<evidence type="ECO:0000259" key="3">
    <source>
        <dbReference type="PROSITE" id="PS01124"/>
    </source>
</evidence>
<dbReference type="EMBL" id="VZOL01000232">
    <property type="protein sequence ID" value="KAB0670023.1"/>
    <property type="molecule type" value="Genomic_DNA"/>
</dbReference>
<comment type="caution">
    <text evidence="4">The sequence shown here is derived from an EMBL/GenBank/DDBJ whole genome shotgun (WGS) entry which is preliminary data.</text>
</comment>
<evidence type="ECO:0000313" key="5">
    <source>
        <dbReference type="Proteomes" id="UP000473571"/>
    </source>
</evidence>
<dbReference type="AlphaFoldDB" id="A0A6L3NET8"/>
<sequence>AYGRDARVPAGWLALAADARLGPSVQAVLQAPAQPWTVESLGAASAMSRATYARHFREKAGMSVGEFVARIRMMHACALLQDTQRGQAEIGQAVGYQSEAAFGKAFRAVLGTTPGRWRRAQRGT</sequence>
<organism evidence="4 5">
    <name type="scientific">Burkholderia territorii</name>
    <dbReference type="NCBI Taxonomy" id="1503055"/>
    <lineage>
        <taxon>Bacteria</taxon>
        <taxon>Pseudomonadati</taxon>
        <taxon>Pseudomonadota</taxon>
        <taxon>Betaproteobacteria</taxon>
        <taxon>Burkholderiales</taxon>
        <taxon>Burkholderiaceae</taxon>
        <taxon>Burkholderia</taxon>
        <taxon>Burkholderia cepacia complex</taxon>
    </lineage>
</organism>
<proteinExistence type="predicted"/>
<dbReference type="GO" id="GO:0043565">
    <property type="term" value="F:sequence-specific DNA binding"/>
    <property type="evidence" value="ECO:0007669"/>
    <property type="project" value="InterPro"/>
</dbReference>
<dbReference type="Gene3D" id="1.10.10.60">
    <property type="entry name" value="Homeodomain-like"/>
    <property type="match status" value="1"/>
</dbReference>
<dbReference type="InterPro" id="IPR009057">
    <property type="entry name" value="Homeodomain-like_sf"/>
</dbReference>
<dbReference type="SUPFAM" id="SSF46689">
    <property type="entry name" value="Homeodomain-like"/>
    <property type="match status" value="2"/>
</dbReference>
<dbReference type="SMART" id="SM00342">
    <property type="entry name" value="HTH_ARAC"/>
    <property type="match status" value="1"/>
</dbReference>
<reference evidence="4 5" key="1">
    <citation type="submission" date="2019-09" db="EMBL/GenBank/DDBJ databases">
        <title>Draft genome sequences of 48 bacterial type strains from the CCUG.</title>
        <authorList>
            <person name="Tunovic T."/>
            <person name="Pineiro-Iglesias B."/>
            <person name="Unosson C."/>
            <person name="Inganas E."/>
            <person name="Ohlen M."/>
            <person name="Cardew S."/>
            <person name="Jensie-Markopoulos S."/>
            <person name="Salva-Serra F."/>
            <person name="Jaen-Luchoro D."/>
            <person name="Karlsson R."/>
            <person name="Svensson-Stadler L."/>
            <person name="Chun J."/>
            <person name="Moore E."/>
        </authorList>
    </citation>
    <scope>NUCLEOTIDE SEQUENCE [LARGE SCALE GENOMIC DNA]</scope>
    <source>
        <strain evidence="4 5">CCUG 65687</strain>
    </source>
</reference>
<dbReference type="InterPro" id="IPR018060">
    <property type="entry name" value="HTH_AraC"/>
</dbReference>
<dbReference type="Pfam" id="PF12833">
    <property type="entry name" value="HTH_18"/>
    <property type="match status" value="1"/>
</dbReference>
<keyword evidence="1" id="KW-0805">Transcription regulation</keyword>
<gene>
    <name evidence="4" type="ORF">F7R13_17465</name>
</gene>
<dbReference type="Proteomes" id="UP000473571">
    <property type="component" value="Unassembled WGS sequence"/>
</dbReference>
<feature type="domain" description="HTH araC/xylS-type" evidence="3">
    <location>
        <begin position="22"/>
        <end position="120"/>
    </location>
</feature>
<dbReference type="RefSeq" id="WP_151005673.1">
    <property type="nucleotide sequence ID" value="NZ_VZOL01000232.1"/>
</dbReference>
<dbReference type="PANTHER" id="PTHR11019:SF159">
    <property type="entry name" value="TRANSCRIPTIONAL REGULATOR-RELATED"/>
    <property type="match status" value="1"/>
</dbReference>
<evidence type="ECO:0000256" key="1">
    <source>
        <dbReference type="ARBA" id="ARBA00023015"/>
    </source>
</evidence>
<evidence type="ECO:0000313" key="4">
    <source>
        <dbReference type="EMBL" id="KAB0670023.1"/>
    </source>
</evidence>
<protein>
    <submittedName>
        <fullName evidence="4">Helix-turn-helix transcriptional regulator</fullName>
    </submittedName>
</protein>
<dbReference type="GO" id="GO:0003700">
    <property type="term" value="F:DNA-binding transcription factor activity"/>
    <property type="evidence" value="ECO:0007669"/>
    <property type="project" value="InterPro"/>
</dbReference>
<name>A0A6L3NET8_9BURK</name>
<dbReference type="PANTHER" id="PTHR11019">
    <property type="entry name" value="HTH-TYPE TRANSCRIPTIONAL REGULATOR NIMR"/>
    <property type="match status" value="1"/>
</dbReference>
<evidence type="ECO:0000256" key="2">
    <source>
        <dbReference type="ARBA" id="ARBA00023163"/>
    </source>
</evidence>
<feature type="non-terminal residue" evidence="4">
    <location>
        <position position="1"/>
    </location>
</feature>
<accession>A0A6L3NET8</accession>
<dbReference type="PROSITE" id="PS01124">
    <property type="entry name" value="HTH_ARAC_FAMILY_2"/>
    <property type="match status" value="1"/>
</dbReference>
<keyword evidence="2" id="KW-0804">Transcription</keyword>